<accession>A0ABP8IBF7</accession>
<sequence length="465" mass="51324">MTTPRANGSSPPRSPPITPRESNNAPARRFSKLLPSSEKIDKGRPTVVVVTAGGSNHMCTELLANWKDQAHGLAWNFCAIEAGDKNDLDEQPASLADLLTENVPKGANVYIVLPDRKVSDDEVETVRQILDRLEIRLASNQPLIANEEEAWTLSPFRSDEPDLQPDSTQPATPSSCNSSRPLETDLAIALQRHAALEEEIAQYRKDAFELNQKMEAALQLLATLQGAPEPADPTPLGKRLTHAFNELQFTPHWQAAVNTAGAQALCKLIERVISEGEPTRKEVEFPLSIVLLAMREDPAILSPMLAFASKLPDHRLRSTSQAKQLYVAYMECRIRSGALDDGPLLADALTYAHCVHRYRLLAGEAAQAWESESPHFNLLQQSELLAVFDKALMHTLLNGGQQGLPLAEDVTPEVAAVAKTAWRQAMQYATEASFRDFLDTWEPWQGLVNRRQTRPEAKRASVGAN</sequence>
<evidence type="ECO:0000313" key="4">
    <source>
        <dbReference type="Proteomes" id="UP001500975"/>
    </source>
</evidence>
<keyword evidence="1" id="KW-0175">Coiled coil</keyword>
<name>A0ABP8IBF7_9BURK</name>
<feature type="coiled-coil region" evidence="1">
    <location>
        <begin position="186"/>
        <end position="220"/>
    </location>
</feature>
<dbReference type="EMBL" id="BAABGJ010000080">
    <property type="protein sequence ID" value="GAA4355475.1"/>
    <property type="molecule type" value="Genomic_DNA"/>
</dbReference>
<protein>
    <submittedName>
        <fullName evidence="3">Uncharacterized protein</fullName>
    </submittedName>
</protein>
<gene>
    <name evidence="3" type="ORF">GCM10023165_47630</name>
</gene>
<proteinExistence type="predicted"/>
<organism evidence="3 4">
    <name type="scientific">Variovorax defluvii</name>
    <dbReference type="NCBI Taxonomy" id="913761"/>
    <lineage>
        <taxon>Bacteria</taxon>
        <taxon>Pseudomonadati</taxon>
        <taxon>Pseudomonadota</taxon>
        <taxon>Betaproteobacteria</taxon>
        <taxon>Burkholderiales</taxon>
        <taxon>Comamonadaceae</taxon>
        <taxon>Variovorax</taxon>
    </lineage>
</organism>
<feature type="region of interest" description="Disordered" evidence="2">
    <location>
        <begin position="1"/>
        <end position="27"/>
    </location>
</feature>
<reference evidence="4" key="1">
    <citation type="journal article" date="2019" name="Int. J. Syst. Evol. Microbiol.">
        <title>The Global Catalogue of Microorganisms (GCM) 10K type strain sequencing project: providing services to taxonomists for standard genome sequencing and annotation.</title>
        <authorList>
            <consortium name="The Broad Institute Genomics Platform"/>
            <consortium name="The Broad Institute Genome Sequencing Center for Infectious Disease"/>
            <person name="Wu L."/>
            <person name="Ma J."/>
        </authorList>
    </citation>
    <scope>NUCLEOTIDE SEQUENCE [LARGE SCALE GENOMIC DNA]</scope>
    <source>
        <strain evidence="4">JCM 17804</strain>
    </source>
</reference>
<evidence type="ECO:0000256" key="2">
    <source>
        <dbReference type="SAM" id="MobiDB-lite"/>
    </source>
</evidence>
<feature type="region of interest" description="Disordered" evidence="2">
    <location>
        <begin position="156"/>
        <end position="180"/>
    </location>
</feature>
<evidence type="ECO:0000313" key="3">
    <source>
        <dbReference type="EMBL" id="GAA4355475.1"/>
    </source>
</evidence>
<comment type="caution">
    <text evidence="3">The sequence shown here is derived from an EMBL/GenBank/DDBJ whole genome shotgun (WGS) entry which is preliminary data.</text>
</comment>
<feature type="compositionally biased region" description="Polar residues" evidence="2">
    <location>
        <begin position="165"/>
        <end position="180"/>
    </location>
</feature>
<dbReference type="RefSeq" id="WP_345541087.1">
    <property type="nucleotide sequence ID" value="NZ_BAABGJ010000080.1"/>
</dbReference>
<dbReference type="Proteomes" id="UP001500975">
    <property type="component" value="Unassembled WGS sequence"/>
</dbReference>
<keyword evidence="4" id="KW-1185">Reference proteome</keyword>
<evidence type="ECO:0000256" key="1">
    <source>
        <dbReference type="SAM" id="Coils"/>
    </source>
</evidence>